<evidence type="ECO:0000313" key="1">
    <source>
        <dbReference type="EMBL" id="KAL2540361.1"/>
    </source>
</evidence>
<dbReference type="Gene3D" id="1.25.40.10">
    <property type="entry name" value="Tetratricopeptide repeat domain"/>
    <property type="match status" value="1"/>
</dbReference>
<gene>
    <name evidence="1" type="ORF">Adt_01339</name>
</gene>
<name>A0ABD1VSJ6_9LAMI</name>
<comment type="caution">
    <text evidence="1">The sequence shown here is derived from an EMBL/GenBank/DDBJ whole genome shotgun (WGS) entry which is preliminary data.</text>
</comment>
<evidence type="ECO:0000313" key="2">
    <source>
        <dbReference type="Proteomes" id="UP001604336"/>
    </source>
</evidence>
<dbReference type="Proteomes" id="UP001604336">
    <property type="component" value="Unassembled WGS sequence"/>
</dbReference>
<sequence length="267" mass="30812">MAASRRLRELQSQPGNKICVDRARVCPQQVIESDMALEEIWSLKVERNKRERATSDEKLEEKRVLVNLLKEEGNHRFLVGEIDEAVLKYTEAIELCPLRYTNGRIVLYSNRAQCNLLLRDSNAAISDTTRPLCLSSPPNSHSKSLWRISQAYDMKGMAKESLMDCIMFINGCIKSKRVATQVKILYYAVRMISKQMDTTWLFKASQLKTSSNHPEMEKLPRQNGKSGNIEHANEEIMRILKQKKSFKSDLVSRLRFEFPEPTRSCHC</sequence>
<dbReference type="SUPFAM" id="SSF48452">
    <property type="entry name" value="TPR-like"/>
    <property type="match status" value="1"/>
</dbReference>
<protein>
    <submittedName>
        <fullName evidence="1">ARM-repeat/Tetratricopeptide repeat (TPR)-like protein</fullName>
    </submittedName>
</protein>
<dbReference type="PANTHER" id="PTHR46578:SF1">
    <property type="entry name" value="ARM-REPEAT_TETRATRICOPEPTIDE REPEAT (TPR)-LIKE PROTEIN"/>
    <property type="match status" value="1"/>
</dbReference>
<keyword evidence="2" id="KW-1185">Reference proteome</keyword>
<dbReference type="InterPro" id="IPR011990">
    <property type="entry name" value="TPR-like_helical_dom_sf"/>
</dbReference>
<dbReference type="AlphaFoldDB" id="A0ABD1VSJ6"/>
<dbReference type="PANTHER" id="PTHR46578">
    <property type="entry name" value="ARM-REPEAT/TETRATRICOPEPTIDE REPEAT (TPR)-LIKE PROTEIN"/>
    <property type="match status" value="1"/>
</dbReference>
<accession>A0ABD1VSJ6</accession>
<organism evidence="1 2">
    <name type="scientific">Abeliophyllum distichum</name>
    <dbReference type="NCBI Taxonomy" id="126358"/>
    <lineage>
        <taxon>Eukaryota</taxon>
        <taxon>Viridiplantae</taxon>
        <taxon>Streptophyta</taxon>
        <taxon>Embryophyta</taxon>
        <taxon>Tracheophyta</taxon>
        <taxon>Spermatophyta</taxon>
        <taxon>Magnoliopsida</taxon>
        <taxon>eudicotyledons</taxon>
        <taxon>Gunneridae</taxon>
        <taxon>Pentapetalae</taxon>
        <taxon>asterids</taxon>
        <taxon>lamiids</taxon>
        <taxon>Lamiales</taxon>
        <taxon>Oleaceae</taxon>
        <taxon>Forsythieae</taxon>
        <taxon>Abeliophyllum</taxon>
    </lineage>
</organism>
<reference evidence="2" key="1">
    <citation type="submission" date="2024-07" db="EMBL/GenBank/DDBJ databases">
        <title>Two chromosome-level genome assemblies of Korean endemic species Abeliophyllum distichum and Forsythia ovata (Oleaceae).</title>
        <authorList>
            <person name="Jang H."/>
        </authorList>
    </citation>
    <scope>NUCLEOTIDE SEQUENCE [LARGE SCALE GENOMIC DNA]</scope>
</reference>
<proteinExistence type="predicted"/>
<dbReference type="EMBL" id="JBFOLK010000001">
    <property type="protein sequence ID" value="KAL2540361.1"/>
    <property type="molecule type" value="Genomic_DNA"/>
</dbReference>